<evidence type="ECO:0000313" key="1">
    <source>
        <dbReference type="EMBL" id="HIX67900.1"/>
    </source>
</evidence>
<protein>
    <submittedName>
        <fullName evidence="1">Uncharacterized protein</fullName>
    </submittedName>
</protein>
<organism evidence="1 2">
    <name type="scientific">Candidatus Anaerostipes excrementavium</name>
    <dbReference type="NCBI Taxonomy" id="2838463"/>
    <lineage>
        <taxon>Bacteria</taxon>
        <taxon>Bacillati</taxon>
        <taxon>Bacillota</taxon>
        <taxon>Clostridia</taxon>
        <taxon>Lachnospirales</taxon>
        <taxon>Lachnospiraceae</taxon>
        <taxon>Anaerostipes</taxon>
    </lineage>
</organism>
<name>A0A9D2B955_9FIRM</name>
<dbReference type="EMBL" id="DXEM01000025">
    <property type="protein sequence ID" value="HIX67900.1"/>
    <property type="molecule type" value="Genomic_DNA"/>
</dbReference>
<dbReference type="Proteomes" id="UP000886721">
    <property type="component" value="Unassembled WGS sequence"/>
</dbReference>
<proteinExistence type="predicted"/>
<accession>A0A9D2B955</accession>
<reference evidence="1" key="2">
    <citation type="submission" date="2021-04" db="EMBL/GenBank/DDBJ databases">
        <authorList>
            <person name="Gilroy R."/>
        </authorList>
    </citation>
    <scope>NUCLEOTIDE SEQUENCE</scope>
    <source>
        <strain evidence="1">CHK191-13928</strain>
    </source>
</reference>
<sequence length="111" mass="13020">MQNKVWEQVGDFLNKLRCENVTRDTAVEVPGYRETQQELEEMRGTCEEIVRSLPKDQWQTLLEWMAKLEDMNSMEGQKAYCQGYVDCILLLSGLGLFRQEISPEELMKQIQ</sequence>
<dbReference type="AlphaFoldDB" id="A0A9D2B955"/>
<reference evidence="1" key="1">
    <citation type="journal article" date="2021" name="PeerJ">
        <title>Extensive microbial diversity within the chicken gut microbiome revealed by metagenomics and culture.</title>
        <authorList>
            <person name="Gilroy R."/>
            <person name="Ravi A."/>
            <person name="Getino M."/>
            <person name="Pursley I."/>
            <person name="Horton D.L."/>
            <person name="Alikhan N.F."/>
            <person name="Baker D."/>
            <person name="Gharbi K."/>
            <person name="Hall N."/>
            <person name="Watson M."/>
            <person name="Adriaenssens E.M."/>
            <person name="Foster-Nyarko E."/>
            <person name="Jarju S."/>
            <person name="Secka A."/>
            <person name="Antonio M."/>
            <person name="Oren A."/>
            <person name="Chaudhuri R.R."/>
            <person name="La Ragione R."/>
            <person name="Hildebrand F."/>
            <person name="Pallen M.J."/>
        </authorList>
    </citation>
    <scope>NUCLEOTIDE SEQUENCE</scope>
    <source>
        <strain evidence="1">CHK191-13928</strain>
    </source>
</reference>
<evidence type="ECO:0000313" key="2">
    <source>
        <dbReference type="Proteomes" id="UP000886721"/>
    </source>
</evidence>
<gene>
    <name evidence="1" type="ORF">H9735_07245</name>
</gene>
<comment type="caution">
    <text evidence="1">The sequence shown here is derived from an EMBL/GenBank/DDBJ whole genome shotgun (WGS) entry which is preliminary data.</text>
</comment>